<organism evidence="3">
    <name type="scientific">marine sediment metagenome</name>
    <dbReference type="NCBI Taxonomy" id="412755"/>
    <lineage>
        <taxon>unclassified sequences</taxon>
        <taxon>metagenomes</taxon>
        <taxon>ecological metagenomes</taxon>
    </lineage>
</organism>
<comment type="caution">
    <text evidence="3">The sequence shown here is derived from an EMBL/GenBank/DDBJ whole genome shotgun (WGS) entry which is preliminary data.</text>
</comment>
<keyword evidence="2" id="KW-1133">Transmembrane helix</keyword>
<keyword evidence="2" id="KW-0812">Transmembrane</keyword>
<feature type="transmembrane region" description="Helical" evidence="2">
    <location>
        <begin position="126"/>
        <end position="146"/>
    </location>
</feature>
<evidence type="ECO:0000256" key="1">
    <source>
        <dbReference type="SAM" id="MobiDB-lite"/>
    </source>
</evidence>
<evidence type="ECO:0000256" key="2">
    <source>
        <dbReference type="SAM" id="Phobius"/>
    </source>
</evidence>
<gene>
    <name evidence="3" type="ORF">LCGC14_2638790</name>
</gene>
<feature type="region of interest" description="Disordered" evidence="1">
    <location>
        <begin position="1"/>
        <end position="22"/>
    </location>
</feature>
<sequence>VAGDTRSPAAANPACTGAGNGSLEKSVAAGTRVAGFWGSGNVDGEKHMLCCSKDRPAGRIGGVRQAEATGPYRPATTSGQGCPLPGPRASLHHLGADRRWRGGGRRRRRRRRLDNGRRRLRRKRSYAHILFLGACHVTPGSIAGAWPHIKPISCDA</sequence>
<name>A0A0F9AKL3_9ZZZZ</name>
<keyword evidence="2" id="KW-0472">Membrane</keyword>
<dbReference type="EMBL" id="LAZR01045454">
    <property type="protein sequence ID" value="KKK98835.1"/>
    <property type="molecule type" value="Genomic_DNA"/>
</dbReference>
<feature type="region of interest" description="Disordered" evidence="1">
    <location>
        <begin position="62"/>
        <end position="92"/>
    </location>
</feature>
<evidence type="ECO:0000313" key="3">
    <source>
        <dbReference type="EMBL" id="KKK98835.1"/>
    </source>
</evidence>
<feature type="non-terminal residue" evidence="3">
    <location>
        <position position="1"/>
    </location>
</feature>
<protein>
    <submittedName>
        <fullName evidence="3">Uncharacterized protein</fullName>
    </submittedName>
</protein>
<proteinExistence type="predicted"/>
<reference evidence="3" key="1">
    <citation type="journal article" date="2015" name="Nature">
        <title>Complex archaea that bridge the gap between prokaryotes and eukaryotes.</title>
        <authorList>
            <person name="Spang A."/>
            <person name="Saw J.H."/>
            <person name="Jorgensen S.L."/>
            <person name="Zaremba-Niedzwiedzka K."/>
            <person name="Martijn J."/>
            <person name="Lind A.E."/>
            <person name="van Eijk R."/>
            <person name="Schleper C."/>
            <person name="Guy L."/>
            <person name="Ettema T.J."/>
        </authorList>
    </citation>
    <scope>NUCLEOTIDE SEQUENCE</scope>
</reference>
<dbReference type="AlphaFoldDB" id="A0A0F9AKL3"/>
<accession>A0A0F9AKL3</accession>